<keyword evidence="6 8" id="KW-0418">Kinase</keyword>
<dbReference type="HAMAP" id="MF_00065">
    <property type="entry name" value="Adenylyl_sulf_kinase"/>
    <property type="match status" value="1"/>
</dbReference>
<dbReference type="CDD" id="cd02027">
    <property type="entry name" value="APSK"/>
    <property type="match status" value="1"/>
</dbReference>
<dbReference type="InterPro" id="IPR059117">
    <property type="entry name" value="APS_kinase_dom"/>
</dbReference>
<reference evidence="8" key="1">
    <citation type="journal article" date="2020" name="mSystems">
        <title>Genome- and Community-Level Interaction Insights into Carbon Utilization and Element Cycling Functions of Hydrothermarchaeota in Hydrothermal Sediment.</title>
        <authorList>
            <person name="Zhou Z."/>
            <person name="Liu Y."/>
            <person name="Xu W."/>
            <person name="Pan J."/>
            <person name="Luo Z.H."/>
            <person name="Li M."/>
        </authorList>
    </citation>
    <scope>NUCLEOTIDE SEQUENCE [LARGE SCALE GENOMIC DNA]</scope>
    <source>
        <strain evidence="8">SpSt-605</strain>
    </source>
</reference>
<dbReference type="UniPathway" id="UPA00140">
    <property type="reaction ID" value="UER00205"/>
</dbReference>
<dbReference type="PANTHER" id="PTHR42700">
    <property type="entry name" value="SULFATE ADENYLYLTRANSFERASE"/>
    <property type="match status" value="1"/>
</dbReference>
<dbReference type="PANTHER" id="PTHR42700:SF1">
    <property type="entry name" value="SULFATE ADENYLYLTRANSFERASE"/>
    <property type="match status" value="1"/>
</dbReference>
<dbReference type="GO" id="GO:0005524">
    <property type="term" value="F:ATP binding"/>
    <property type="evidence" value="ECO:0007669"/>
    <property type="project" value="UniProtKB-UniRule"/>
</dbReference>
<evidence type="ECO:0000256" key="2">
    <source>
        <dbReference type="ARBA" id="ARBA00012121"/>
    </source>
</evidence>
<evidence type="ECO:0000256" key="1">
    <source>
        <dbReference type="ARBA" id="ARBA00001823"/>
    </source>
</evidence>
<dbReference type="GO" id="GO:0010134">
    <property type="term" value="P:sulfate assimilation via adenylyl sulfate reduction"/>
    <property type="evidence" value="ECO:0007669"/>
    <property type="project" value="TreeGrafter"/>
</dbReference>
<feature type="binding site" evidence="6">
    <location>
        <begin position="11"/>
        <end position="18"/>
    </location>
    <ligand>
        <name>ATP</name>
        <dbReference type="ChEBI" id="CHEBI:30616"/>
    </ligand>
</feature>
<dbReference type="GO" id="GO:0005737">
    <property type="term" value="C:cytoplasm"/>
    <property type="evidence" value="ECO:0007669"/>
    <property type="project" value="TreeGrafter"/>
</dbReference>
<comment type="pathway">
    <text evidence="6">Sulfur metabolism; hydrogen sulfide biosynthesis; sulfite from sulfate: step 2/3.</text>
</comment>
<evidence type="ECO:0000256" key="6">
    <source>
        <dbReference type="HAMAP-Rule" id="MF_00065"/>
    </source>
</evidence>
<name>A0A832GNH1_9BACT</name>
<keyword evidence="6" id="KW-0597">Phosphoprotein</keyword>
<keyword evidence="4 6" id="KW-0547">Nucleotide-binding</keyword>
<dbReference type="GO" id="GO:0019379">
    <property type="term" value="P:sulfate assimilation, phosphoadenylyl sulfate reduction by phosphoadenylyl-sulfate reductase (thioredoxin)"/>
    <property type="evidence" value="ECO:0007669"/>
    <property type="project" value="TreeGrafter"/>
</dbReference>
<dbReference type="AlphaFoldDB" id="A0A832GNH1"/>
<evidence type="ECO:0000259" key="7">
    <source>
        <dbReference type="Pfam" id="PF01583"/>
    </source>
</evidence>
<keyword evidence="3 6" id="KW-0808">Transferase</keyword>
<accession>A0A832GNH1</accession>
<sequence>MFKGLCLWLTGLPSSGKSTLALGLFKLLRGEGYRVKVYDGDEVRGTISADLGFSRKDREENQWRVARLVKRDLEEGYVVICALVSPYREIREQIRDFIGAESFCEIFVDAPLEVCKGRDSKGLYARAIAGELSNFTGLSDPYEPPLSPDLHIRTDKYTVEESLTMLKDFVLRKLRALYGRGKKVLLVLGMHRSGTSLLAGLLHLSGIGMGRKLLPPAFDNPKGFFENQAVYKLNEEELLPLLGTKWYDPIPLEREMFAGLPERLRQGALKILEEEYEGREVFGIKDPRLAILFPFWEEVLREFGAEIGVVFIHRNPLEVAYSLHYRDNFPIERGLLLWVKYNLCGELFSRAYPRIFVSYKEVLTEPVRVLKRIFEFFSLGRLSPEAERAVLHFTERRLKHFNFSLEDLKTYLRRFYPDLDFVAEIAECIERLSIEGMHHQGKEIDELLARLGEAYRKFRERINEVVHP</sequence>
<dbReference type="InterPro" id="IPR002891">
    <property type="entry name" value="APS"/>
</dbReference>
<dbReference type="GO" id="GO:0070814">
    <property type="term" value="P:hydrogen sulfide biosynthetic process"/>
    <property type="evidence" value="ECO:0007669"/>
    <property type="project" value="UniProtKB-UniRule"/>
</dbReference>
<dbReference type="NCBIfam" id="NF003013">
    <property type="entry name" value="PRK03846.1"/>
    <property type="match status" value="1"/>
</dbReference>
<dbReference type="Gene3D" id="3.40.50.300">
    <property type="entry name" value="P-loop containing nucleotide triphosphate hydrolases"/>
    <property type="match status" value="2"/>
</dbReference>
<dbReference type="NCBIfam" id="TIGR00455">
    <property type="entry name" value="apsK"/>
    <property type="match status" value="1"/>
</dbReference>
<dbReference type="SUPFAM" id="SSF52540">
    <property type="entry name" value="P-loop containing nucleoside triphosphate hydrolases"/>
    <property type="match status" value="2"/>
</dbReference>
<dbReference type="EMBL" id="DSZU01000073">
    <property type="protein sequence ID" value="HGV55301.1"/>
    <property type="molecule type" value="Genomic_DNA"/>
</dbReference>
<feature type="domain" description="APS kinase" evidence="7">
    <location>
        <begin position="3"/>
        <end position="153"/>
    </location>
</feature>
<dbReference type="Pfam" id="PF01583">
    <property type="entry name" value="APS_kinase"/>
    <property type="match status" value="1"/>
</dbReference>
<protein>
    <recommendedName>
        <fullName evidence="2 6">Adenylyl-sulfate kinase</fullName>
        <ecNumber evidence="2 6">2.7.1.25</ecNumber>
    </recommendedName>
    <alternativeName>
        <fullName evidence="6">APS kinase</fullName>
    </alternativeName>
    <alternativeName>
        <fullName evidence="6">ATP adenosine-5'-phosphosulfate 3'-phosphotransferase</fullName>
    </alternativeName>
    <alternativeName>
        <fullName evidence="6">Adenosine-5'-phosphosulfate kinase</fullName>
    </alternativeName>
</protein>
<evidence type="ECO:0000256" key="4">
    <source>
        <dbReference type="ARBA" id="ARBA00022741"/>
    </source>
</evidence>
<keyword evidence="5 6" id="KW-0067">ATP-binding</keyword>
<dbReference type="GO" id="GO:0004020">
    <property type="term" value="F:adenylylsulfate kinase activity"/>
    <property type="evidence" value="ECO:0007669"/>
    <property type="project" value="UniProtKB-UniRule"/>
</dbReference>
<comment type="caution">
    <text evidence="8">The sequence shown here is derived from an EMBL/GenBank/DDBJ whole genome shotgun (WGS) entry which is preliminary data.</text>
</comment>
<dbReference type="GO" id="GO:0004781">
    <property type="term" value="F:sulfate adenylyltransferase (ATP) activity"/>
    <property type="evidence" value="ECO:0007669"/>
    <property type="project" value="TreeGrafter"/>
</dbReference>
<dbReference type="InterPro" id="IPR050512">
    <property type="entry name" value="Sulf_AdTrans/APS_kinase"/>
</dbReference>
<dbReference type="EC" id="2.7.1.25" evidence="2 6"/>
<gene>
    <name evidence="6 8" type="primary">cysC</name>
    <name evidence="8" type="ORF">ENT73_04345</name>
</gene>
<comment type="catalytic activity">
    <reaction evidence="1 6">
        <text>adenosine 5'-phosphosulfate + ATP = 3'-phosphoadenylyl sulfate + ADP + H(+)</text>
        <dbReference type="Rhea" id="RHEA:24152"/>
        <dbReference type="ChEBI" id="CHEBI:15378"/>
        <dbReference type="ChEBI" id="CHEBI:30616"/>
        <dbReference type="ChEBI" id="CHEBI:58243"/>
        <dbReference type="ChEBI" id="CHEBI:58339"/>
        <dbReference type="ChEBI" id="CHEBI:456216"/>
        <dbReference type="EC" id="2.7.1.25"/>
    </reaction>
</comment>
<organism evidence="8">
    <name type="scientific">Caldimicrobium thiodismutans</name>
    <dbReference type="NCBI Taxonomy" id="1653476"/>
    <lineage>
        <taxon>Bacteria</taxon>
        <taxon>Pseudomonadati</taxon>
        <taxon>Thermodesulfobacteriota</taxon>
        <taxon>Thermodesulfobacteria</taxon>
        <taxon>Thermodesulfobacteriales</taxon>
        <taxon>Thermodesulfobacteriaceae</taxon>
        <taxon>Caldimicrobium</taxon>
    </lineage>
</organism>
<comment type="similarity">
    <text evidence="6">Belongs to the APS kinase family.</text>
</comment>
<evidence type="ECO:0000313" key="8">
    <source>
        <dbReference type="EMBL" id="HGV55301.1"/>
    </source>
</evidence>
<evidence type="ECO:0000256" key="3">
    <source>
        <dbReference type="ARBA" id="ARBA00022679"/>
    </source>
</evidence>
<proteinExistence type="inferred from homology"/>
<feature type="active site" description="Phosphoserine intermediate" evidence="6">
    <location>
        <position position="85"/>
    </location>
</feature>
<evidence type="ECO:0000256" key="5">
    <source>
        <dbReference type="ARBA" id="ARBA00022840"/>
    </source>
</evidence>
<comment type="function">
    <text evidence="6">Catalyzes the synthesis of activated sulfate.</text>
</comment>
<dbReference type="InterPro" id="IPR027417">
    <property type="entry name" value="P-loop_NTPase"/>
</dbReference>